<gene>
    <name evidence="1" type="ORF">NITFAB_0133</name>
</gene>
<name>A0A2X0RAE2_9PROT</name>
<sequence length="29" mass="3585">MMHYSLFYSLINPIIYKQPDYPMSFDLKE</sequence>
<evidence type="ECO:0000313" key="1">
    <source>
        <dbReference type="EMBL" id="SPS04544.1"/>
    </source>
</evidence>
<organism evidence="1">
    <name type="scientific">Candidatus Nitrotoga fabula</name>
    <dbReference type="NCBI Taxonomy" id="2182327"/>
    <lineage>
        <taxon>Bacteria</taxon>
        <taxon>Pseudomonadati</taxon>
        <taxon>Pseudomonadota</taxon>
        <taxon>Betaproteobacteria</taxon>
        <taxon>Nitrosomonadales</taxon>
        <taxon>Gallionellaceae</taxon>
        <taxon>Candidatus Nitrotoga</taxon>
    </lineage>
</organism>
<dbReference type="AlphaFoldDB" id="A0A2X0RAE2"/>
<proteinExistence type="predicted"/>
<reference evidence="1" key="1">
    <citation type="submission" date="2018-05" db="EMBL/GenBank/DDBJ databases">
        <authorList>
            <person name="Lanie J.A."/>
            <person name="Ng W.-L."/>
            <person name="Kazmierczak K.M."/>
            <person name="Andrzejewski T.M."/>
            <person name="Davidsen T.M."/>
            <person name="Wayne K.J."/>
            <person name="Tettelin H."/>
            <person name="Glass J.I."/>
            <person name="Rusch D."/>
            <person name="Podicherti R."/>
            <person name="Tsui H.-C.T."/>
            <person name="Winkler M.E."/>
        </authorList>
    </citation>
    <scope>NUCLEOTIDE SEQUENCE</scope>
    <source>
        <strain evidence="1">KNB</strain>
    </source>
</reference>
<dbReference type="EMBL" id="LS423452">
    <property type="protein sequence ID" value="SPS04544.1"/>
    <property type="molecule type" value="Genomic_DNA"/>
</dbReference>
<accession>A0A2X0RAE2</accession>
<protein>
    <submittedName>
        <fullName evidence="1">Uncharacterized protein</fullName>
    </submittedName>
</protein>